<dbReference type="AlphaFoldDB" id="A0A9P6G7T0"/>
<organism evidence="1 2">
    <name type="scientific">Paraphaeosphaeria minitans</name>
    <dbReference type="NCBI Taxonomy" id="565426"/>
    <lineage>
        <taxon>Eukaryota</taxon>
        <taxon>Fungi</taxon>
        <taxon>Dikarya</taxon>
        <taxon>Ascomycota</taxon>
        <taxon>Pezizomycotina</taxon>
        <taxon>Dothideomycetes</taxon>
        <taxon>Pleosporomycetidae</taxon>
        <taxon>Pleosporales</taxon>
        <taxon>Massarineae</taxon>
        <taxon>Didymosphaeriaceae</taxon>
        <taxon>Paraphaeosphaeria</taxon>
    </lineage>
</organism>
<gene>
    <name evidence="1" type="ORF">PMIN01_11308</name>
</gene>
<sequence>MHQLPISYIYQTISTETFNVEDVTKYAKGRHQLLDATTDATPQPTSRKVVMGPADTDLFEELKQKALSNGRTVSRDQVEHRGQYSTFFVPAGLQNPLDEYKGEWWKHTVVISEHGRHDDAAAAVDVTII</sequence>
<name>A0A9P6G7T0_9PLEO</name>
<proteinExistence type="predicted"/>
<evidence type="ECO:0000313" key="2">
    <source>
        <dbReference type="Proteomes" id="UP000756921"/>
    </source>
</evidence>
<comment type="caution">
    <text evidence="1">The sequence shown here is derived from an EMBL/GenBank/DDBJ whole genome shotgun (WGS) entry which is preliminary data.</text>
</comment>
<dbReference type="OrthoDB" id="10599811at2759"/>
<protein>
    <submittedName>
        <fullName evidence="1">Uncharacterized protein</fullName>
    </submittedName>
</protein>
<accession>A0A9P6G7T0</accession>
<dbReference type="EMBL" id="WJXW01000014">
    <property type="protein sequence ID" value="KAF9730439.1"/>
    <property type="molecule type" value="Genomic_DNA"/>
</dbReference>
<evidence type="ECO:0000313" key="1">
    <source>
        <dbReference type="EMBL" id="KAF9730439.1"/>
    </source>
</evidence>
<reference evidence="1" key="1">
    <citation type="journal article" date="2020" name="Mol. Plant Microbe Interact.">
        <title>Genome Sequence of the Biocontrol Agent Coniothyrium minitans strain Conio (IMI 134523).</title>
        <authorList>
            <person name="Patel D."/>
            <person name="Shittu T.A."/>
            <person name="Baroncelli R."/>
            <person name="Muthumeenakshi S."/>
            <person name="Osborne T.H."/>
            <person name="Janganan T.K."/>
            <person name="Sreenivasaprasad S."/>
        </authorList>
    </citation>
    <scope>NUCLEOTIDE SEQUENCE</scope>
    <source>
        <strain evidence="1">Conio</strain>
    </source>
</reference>
<keyword evidence="2" id="KW-1185">Reference proteome</keyword>
<dbReference type="Proteomes" id="UP000756921">
    <property type="component" value="Unassembled WGS sequence"/>
</dbReference>